<evidence type="ECO:0000259" key="2">
    <source>
        <dbReference type="Pfam" id="PF01757"/>
    </source>
</evidence>
<sequence length="645" mass="71280">MSGKYRPDIDGLRTIAVLSVVFYHAGFNVISGGFVGVDVFFVISGFLITRIIVDEVDGTGSFSFSRFYIRRARRLFPALFSTVFASFVLGLALLPPEQMQQFAGSIIYSLTSLSNFFFWWQSGYFDAEAASKPLLHTWSLSVEEQFYLVWPALMSLLLIRFGQRLALGFVIVSALLSLAVAQFLLVVDPAAAFFLLPARIVELAIGGAMVWAVRWQPKHGFVCEAALVAGLALIALPIFLFTSDTPFPGLNALIPCLGTALVIYAGTARYAGLLLRNPVSVLIGKASYSIYLVHWPLVVFYATYTFDGPGLAGKFGLVALAIVLGALQYWLVEQRFRHEGVASMRRTYFAAACAGLALVVALPAASIWQGDGASWRIPGDRLAQSNLDLRMQEKRTYCGKFSPDMPKAIFPCQFHRGKDKDLILWGDSHALHLVAGFAETYPDFNVYVATMSGCVPQNGFAGYVRAANRNRTQECIAQNRALLDFLPGHRPSFVVVTSAKRDTPEEVAAPINAVMDDLARTRHTSIYLGDFIRPGRELGTCSSVPELLISDEMNRQRCIAEAETVTRELAYNEAIAKLVRSFVPVNDIQCPQGRCVFYRDETPLFRDSHHLSMQGSAFFVADLKRKLEPLLNRFVANRAYRGSAG</sequence>
<dbReference type="InterPro" id="IPR050879">
    <property type="entry name" value="Acyltransferase_3"/>
</dbReference>
<feature type="transmembrane region" description="Helical" evidence="1">
    <location>
        <begin position="100"/>
        <end position="120"/>
    </location>
</feature>
<reference evidence="4" key="1">
    <citation type="submission" date="2022-03" db="EMBL/GenBank/DDBJ databases">
        <title>Fererhizobium litorale gen. nov., sp. nov., isolated from sandy sediments of the Sea of Japan seashore.</title>
        <authorList>
            <person name="Romanenko L."/>
            <person name="Kurilenko V."/>
            <person name="Otstavnykh N."/>
            <person name="Svetashev V."/>
            <person name="Tekutyeva L."/>
            <person name="Isaeva M."/>
            <person name="Mikhailov V."/>
        </authorList>
    </citation>
    <scope>NUCLEOTIDE SEQUENCE</scope>
    <source>
        <strain evidence="4">KMM 9576</strain>
    </source>
</reference>
<dbReference type="PANTHER" id="PTHR23028:SF53">
    <property type="entry name" value="ACYL_TRANSF_3 DOMAIN-CONTAINING PROTEIN"/>
    <property type="match status" value="1"/>
</dbReference>
<keyword evidence="4" id="KW-0808">Transferase</keyword>
<accession>A0AAE3U2F6</accession>
<feature type="transmembrane region" description="Helical" evidence="1">
    <location>
        <begin position="348"/>
        <end position="368"/>
    </location>
</feature>
<keyword evidence="1" id="KW-1133">Transmembrane helix</keyword>
<dbReference type="Pfam" id="PF19040">
    <property type="entry name" value="SGNH"/>
    <property type="match status" value="1"/>
</dbReference>
<protein>
    <submittedName>
        <fullName evidence="4">Acyltransferase</fullName>
    </submittedName>
</protein>
<feature type="transmembrane region" description="Helical" evidence="1">
    <location>
        <begin position="165"/>
        <end position="185"/>
    </location>
</feature>
<keyword evidence="1" id="KW-0472">Membrane</keyword>
<dbReference type="RefSeq" id="WP_311787969.1">
    <property type="nucleotide sequence ID" value="NZ_JALDYY010000012.1"/>
</dbReference>
<feature type="transmembrane region" description="Helical" evidence="1">
    <location>
        <begin position="74"/>
        <end position="94"/>
    </location>
</feature>
<evidence type="ECO:0000313" key="4">
    <source>
        <dbReference type="EMBL" id="MDI7923441.1"/>
    </source>
</evidence>
<organism evidence="4 5">
    <name type="scientific">Ferirhizobium litorale</name>
    <dbReference type="NCBI Taxonomy" id="2927786"/>
    <lineage>
        <taxon>Bacteria</taxon>
        <taxon>Pseudomonadati</taxon>
        <taxon>Pseudomonadota</taxon>
        <taxon>Alphaproteobacteria</taxon>
        <taxon>Hyphomicrobiales</taxon>
        <taxon>Rhizobiaceae</taxon>
        <taxon>Ferirhizobium</taxon>
    </lineage>
</organism>
<dbReference type="PANTHER" id="PTHR23028">
    <property type="entry name" value="ACETYLTRANSFERASE"/>
    <property type="match status" value="1"/>
</dbReference>
<proteinExistence type="predicted"/>
<feature type="transmembrane region" description="Helical" evidence="1">
    <location>
        <begin position="312"/>
        <end position="332"/>
    </location>
</feature>
<dbReference type="GO" id="GO:0009103">
    <property type="term" value="P:lipopolysaccharide biosynthetic process"/>
    <property type="evidence" value="ECO:0007669"/>
    <property type="project" value="TreeGrafter"/>
</dbReference>
<evidence type="ECO:0000259" key="3">
    <source>
        <dbReference type="Pfam" id="PF19040"/>
    </source>
</evidence>
<dbReference type="InterPro" id="IPR043968">
    <property type="entry name" value="SGNH"/>
</dbReference>
<name>A0AAE3U2F6_9HYPH</name>
<feature type="domain" description="SGNH" evidence="3">
    <location>
        <begin position="411"/>
        <end position="621"/>
    </location>
</feature>
<feature type="domain" description="Acyltransferase 3" evidence="2">
    <location>
        <begin position="8"/>
        <end position="324"/>
    </location>
</feature>
<dbReference type="Proteomes" id="UP001161580">
    <property type="component" value="Unassembled WGS sequence"/>
</dbReference>
<keyword evidence="5" id="KW-1185">Reference proteome</keyword>
<dbReference type="EMBL" id="JALDYZ010000008">
    <property type="protein sequence ID" value="MDI7923441.1"/>
    <property type="molecule type" value="Genomic_DNA"/>
</dbReference>
<keyword evidence="4" id="KW-0012">Acyltransferase</keyword>
<dbReference type="GO" id="GO:0016020">
    <property type="term" value="C:membrane"/>
    <property type="evidence" value="ECO:0007669"/>
    <property type="project" value="TreeGrafter"/>
</dbReference>
<feature type="transmembrane region" description="Helical" evidence="1">
    <location>
        <begin position="220"/>
        <end position="240"/>
    </location>
</feature>
<gene>
    <name evidence="4" type="ORF">MRS75_15280</name>
</gene>
<keyword evidence="1" id="KW-0812">Transmembrane</keyword>
<evidence type="ECO:0000313" key="5">
    <source>
        <dbReference type="Proteomes" id="UP001161580"/>
    </source>
</evidence>
<dbReference type="Pfam" id="PF01757">
    <property type="entry name" value="Acyl_transf_3"/>
    <property type="match status" value="1"/>
</dbReference>
<feature type="transmembrane region" description="Helical" evidence="1">
    <location>
        <begin position="252"/>
        <end position="275"/>
    </location>
</feature>
<evidence type="ECO:0000256" key="1">
    <source>
        <dbReference type="SAM" id="Phobius"/>
    </source>
</evidence>
<dbReference type="AlphaFoldDB" id="A0AAE3U2F6"/>
<dbReference type="InterPro" id="IPR002656">
    <property type="entry name" value="Acyl_transf_3_dom"/>
</dbReference>
<comment type="caution">
    <text evidence="4">The sequence shown here is derived from an EMBL/GenBank/DDBJ whole genome shotgun (WGS) entry which is preliminary data.</text>
</comment>
<dbReference type="GO" id="GO:0016747">
    <property type="term" value="F:acyltransferase activity, transferring groups other than amino-acyl groups"/>
    <property type="evidence" value="ECO:0007669"/>
    <property type="project" value="InterPro"/>
</dbReference>
<feature type="transmembrane region" description="Helical" evidence="1">
    <location>
        <begin position="191"/>
        <end position="213"/>
    </location>
</feature>